<feature type="transmembrane region" description="Helical" evidence="9">
    <location>
        <begin position="250"/>
        <end position="268"/>
    </location>
</feature>
<evidence type="ECO:0000256" key="9">
    <source>
        <dbReference type="SAM" id="Phobius"/>
    </source>
</evidence>
<evidence type="ECO:0000313" key="12">
    <source>
        <dbReference type="Proteomes" id="UP000006851"/>
    </source>
</evidence>
<dbReference type="PANTHER" id="PTHR33989">
    <property type="match status" value="1"/>
</dbReference>
<dbReference type="STRING" id="700015.Corgl_1615"/>
<keyword evidence="2 8" id="KW-0813">Transport</keyword>
<evidence type="ECO:0000256" key="2">
    <source>
        <dbReference type="ARBA" id="ARBA00022448"/>
    </source>
</evidence>
<dbReference type="InterPro" id="IPR051088">
    <property type="entry name" value="PTS_Sugar-EIIC/EIIB"/>
</dbReference>
<feature type="transmembrane region" description="Helical" evidence="9">
    <location>
        <begin position="66"/>
        <end position="91"/>
    </location>
</feature>
<keyword evidence="4 8" id="KW-0762">Sugar transport</keyword>
<keyword evidence="12" id="KW-1185">Reference proteome</keyword>
<dbReference type="OrthoDB" id="3181636at2"/>
<dbReference type="AlphaFoldDB" id="F2N938"/>
<comment type="subcellular location">
    <subcellularLocation>
        <location evidence="1">Cell membrane</location>
        <topology evidence="1">Multi-pass membrane protein</topology>
    </subcellularLocation>
</comment>
<keyword evidence="3 8" id="KW-1003">Cell membrane</keyword>
<feature type="transmembrane region" description="Helical" evidence="9">
    <location>
        <begin position="134"/>
        <end position="157"/>
    </location>
</feature>
<organism evidence="11 12">
    <name type="scientific">Coriobacterium glomerans (strain ATCC 49209 / DSM 20642 / JCM 10262 / PW2)</name>
    <dbReference type="NCBI Taxonomy" id="700015"/>
    <lineage>
        <taxon>Bacteria</taxon>
        <taxon>Bacillati</taxon>
        <taxon>Actinomycetota</taxon>
        <taxon>Coriobacteriia</taxon>
        <taxon>Coriobacteriales</taxon>
        <taxon>Coriobacteriaceae</taxon>
        <taxon>Coriobacterium</taxon>
    </lineage>
</organism>
<reference evidence="12" key="1">
    <citation type="journal article" date="2013" name="Stand. Genomic Sci.">
        <title>Complete genome sequence of Coriobacterium glomerans type strain (PW2(T)) from the midgut of Pyrrhocoris apterus L. (red soldier bug).</title>
        <authorList>
            <person name="Stackebrandt E."/>
            <person name="Zeytun A."/>
            <person name="Lapidus A."/>
            <person name="Nolan M."/>
            <person name="Lucas S."/>
            <person name="Hammon N."/>
            <person name="Deshpande S."/>
            <person name="Cheng J.F."/>
            <person name="Tapia R."/>
            <person name="Goodwin L.A."/>
            <person name="Pitluck S."/>
            <person name="Liolios K."/>
            <person name="Pagani I."/>
            <person name="Ivanova N."/>
            <person name="Mavromatis K."/>
            <person name="Mikhailova N."/>
            <person name="Huntemann M."/>
            <person name="Pati A."/>
            <person name="Chen A."/>
            <person name="Palaniappan K."/>
            <person name="Chang Y.J."/>
            <person name="Land M."/>
            <person name="Hauser L."/>
            <person name="Rohde M."/>
            <person name="Pukall R."/>
            <person name="Goker M."/>
            <person name="Detter J.C."/>
            <person name="Woyke T."/>
            <person name="Bristow J."/>
            <person name="Eisen J.A."/>
            <person name="Markowitz V."/>
            <person name="Hugenholtz P."/>
            <person name="Kyrpides N.C."/>
            <person name="Klenk H.P."/>
        </authorList>
    </citation>
    <scope>NUCLEOTIDE SEQUENCE</scope>
    <source>
        <strain evidence="12">ATCC 49209 / DSM 20642 / JCM 10262 / PW2</strain>
    </source>
</reference>
<feature type="transmembrane region" description="Helical" evidence="9">
    <location>
        <begin position="30"/>
        <end position="54"/>
    </location>
</feature>
<feature type="transmembrane region" description="Helical" evidence="9">
    <location>
        <begin position="381"/>
        <end position="404"/>
    </location>
</feature>
<evidence type="ECO:0000256" key="5">
    <source>
        <dbReference type="ARBA" id="ARBA00022692"/>
    </source>
</evidence>
<dbReference type="GO" id="GO:0009401">
    <property type="term" value="P:phosphoenolpyruvate-dependent sugar phosphotransferase system"/>
    <property type="evidence" value="ECO:0007669"/>
    <property type="project" value="InterPro"/>
</dbReference>
<evidence type="ECO:0000256" key="3">
    <source>
        <dbReference type="ARBA" id="ARBA00022475"/>
    </source>
</evidence>
<dbReference type="EMBL" id="CP002628">
    <property type="protein sequence ID" value="AEB07714.1"/>
    <property type="molecule type" value="Genomic_DNA"/>
</dbReference>
<feature type="domain" description="PTS EIIC type-3" evidence="10">
    <location>
        <begin position="11"/>
        <end position="403"/>
    </location>
</feature>
<dbReference type="PANTHER" id="PTHR33989:SF4">
    <property type="entry name" value="PTS SYSTEM N,N'-DIACETYLCHITOBIOSE-SPECIFIC EIIC COMPONENT"/>
    <property type="match status" value="1"/>
</dbReference>
<evidence type="ECO:0000256" key="7">
    <source>
        <dbReference type="ARBA" id="ARBA00023136"/>
    </source>
</evidence>
<dbReference type="InterPro" id="IPR003352">
    <property type="entry name" value="PTS_EIIC"/>
</dbReference>
<dbReference type="InterPro" id="IPR004501">
    <property type="entry name" value="PTS_EIIC_3"/>
</dbReference>
<evidence type="ECO:0000256" key="6">
    <source>
        <dbReference type="ARBA" id="ARBA00022989"/>
    </source>
</evidence>
<dbReference type="PROSITE" id="PS51105">
    <property type="entry name" value="PTS_EIIC_TYPE_3"/>
    <property type="match status" value="1"/>
</dbReference>
<dbReference type="Pfam" id="PF02378">
    <property type="entry name" value="PTS_EIIC"/>
    <property type="match status" value="1"/>
</dbReference>
<feature type="transmembrane region" description="Helical" evidence="9">
    <location>
        <begin position="217"/>
        <end position="238"/>
    </location>
</feature>
<dbReference type="RefSeq" id="WP_013709456.1">
    <property type="nucleotide sequence ID" value="NC_015389.1"/>
</dbReference>
<dbReference type="PIRSF" id="PIRSF006351">
    <property type="entry name" value="PTS_EIIC-Cellobiose"/>
    <property type="match status" value="1"/>
</dbReference>
<accession>F2N938</accession>
<gene>
    <name evidence="11" type="ordered locus">Corgl_1615</name>
</gene>
<evidence type="ECO:0000256" key="4">
    <source>
        <dbReference type="ARBA" id="ARBA00022597"/>
    </source>
</evidence>
<evidence type="ECO:0000313" key="11">
    <source>
        <dbReference type="EMBL" id="AEB07714.1"/>
    </source>
</evidence>
<dbReference type="KEGG" id="cgo:Corgl_1615"/>
<dbReference type="GO" id="GO:0008982">
    <property type="term" value="F:protein-N(PI)-phosphohistidine-sugar phosphotransferase activity"/>
    <property type="evidence" value="ECO:0007669"/>
    <property type="project" value="UniProtKB-UniRule"/>
</dbReference>
<protein>
    <recommendedName>
        <fullName evidence="8">Permease IIC component</fullName>
    </recommendedName>
</protein>
<evidence type="ECO:0000256" key="1">
    <source>
        <dbReference type="ARBA" id="ARBA00004651"/>
    </source>
</evidence>
<keyword evidence="5 9" id="KW-0812">Transmembrane</keyword>
<keyword evidence="6 9" id="KW-1133">Transmembrane helix</keyword>
<feature type="transmembrane region" description="Helical" evidence="9">
    <location>
        <begin position="274"/>
        <end position="298"/>
    </location>
</feature>
<dbReference type="InterPro" id="IPR004796">
    <property type="entry name" value="PTS_IIC_cello"/>
</dbReference>
<dbReference type="GO" id="GO:0005886">
    <property type="term" value="C:plasma membrane"/>
    <property type="evidence" value="ECO:0007669"/>
    <property type="project" value="UniProtKB-SubCell"/>
</dbReference>
<dbReference type="HOGENOM" id="CLU_029688_1_0_11"/>
<evidence type="ECO:0000259" key="10">
    <source>
        <dbReference type="PROSITE" id="PS51105"/>
    </source>
</evidence>
<name>F2N938_CORGP</name>
<sequence length="440" mass="46170">MSALNSVQGILEKHVGPVARKMSELKIVKGLMAGMMATMPVTLGVALLSVLAGLPIPPLHGFLDATGLLVCINDVLVVTMNLGALYMCASVSYNYGKVLGERGISSTVAALGVVLLLIPLGHADDGTTYIQTSYLGSNGLFVALIFALIVPASLSFLMKHMALKLPDSVPQFVSDSLSPMFCAIVIFTSAALIKYGMTMTRFGDVFTMINSGVAAPAMTLGSSPLAVILFFLFCNVLFFFGVHPSVLMSVYMPVIGAIGLANTEAFVAGRPLPYLQFTIMFAIGSCDALGMELALLCAKSERYKALSRIALVPAVFNISEPIMFGTPIAMNPYMFIPYILLKPLACLVATIGFYLGLGAALNPTISMPFVVPLPISSFFSGGAGLVAIIAVTILAIAVLFFPFVKIADKAALEEEAAAIAAAKSSEDKGALAEELAGQPV</sequence>
<evidence type="ECO:0000256" key="8">
    <source>
        <dbReference type="PIRNR" id="PIRNR006351"/>
    </source>
</evidence>
<dbReference type="Proteomes" id="UP000006851">
    <property type="component" value="Chromosome"/>
</dbReference>
<dbReference type="eggNOG" id="COG1455">
    <property type="taxonomic scope" value="Bacteria"/>
</dbReference>
<keyword evidence="7 8" id="KW-0472">Membrane</keyword>
<feature type="transmembrane region" description="Helical" evidence="9">
    <location>
        <begin position="103"/>
        <end position="122"/>
    </location>
</feature>
<proteinExistence type="predicted"/>
<feature type="transmembrane region" description="Helical" evidence="9">
    <location>
        <begin position="177"/>
        <end position="197"/>
    </location>
</feature>
<feature type="transmembrane region" description="Helical" evidence="9">
    <location>
        <begin position="339"/>
        <end position="361"/>
    </location>
</feature>
<comment type="function">
    <text evidence="8">The phosphoenolpyruvate-dependent sugar phosphotransferase system (PTS), a major carbohydrate active -transport system, catalyzes the phosphorylation of incoming sugar substrates concomitant with their translocation across the cell membrane.</text>
</comment>
<dbReference type="GO" id="GO:1902815">
    <property type="term" value="P:N,N'-diacetylchitobiose import"/>
    <property type="evidence" value="ECO:0007669"/>
    <property type="project" value="TreeGrafter"/>
</dbReference>